<sequence length="401" mass="42839">MRWPVNAFPCLEAPVPSTTIAQVGVRGFGTIHLERIDRLTPSGRVSLIATADPGGPLNDRDVAWYPSLSDLLTEHAPDIVSIATPIGTHAPLAIEALQAGADVFLEKPPFASLAEFAQVMEVARATGRHVQIGFQSLGSAGVTRLRDLATDGTLGTLTRISARGAWLRDRGYYERARWAGRRTLDGARVADGVVTNPLAHAIATALWLAGATTPDSITAITTELYHAHHIEADDTSFVRIDLVEGPPVCAALTLAAPGQGTAVVTLEGTQGVATYEYTRDVLHLHTRAGTTHETFPRLDLLENFVDHLETGAPALVPLAETIGFMCVLEATQLRPAPVQIPEQYLTWEGEGSAAHPVVDDVEYWMDQALHHQEGFAAAGAPWADPAAVAIWRPNADPGPLG</sequence>
<dbReference type="SUPFAM" id="SSF51735">
    <property type="entry name" value="NAD(P)-binding Rossmann-fold domains"/>
    <property type="match status" value="1"/>
</dbReference>
<organism evidence="4 5">
    <name type="scientific">Propioniciclava flava</name>
    <dbReference type="NCBI Taxonomy" id="2072026"/>
    <lineage>
        <taxon>Bacteria</taxon>
        <taxon>Bacillati</taxon>
        <taxon>Actinomycetota</taxon>
        <taxon>Actinomycetes</taxon>
        <taxon>Propionibacteriales</taxon>
        <taxon>Propionibacteriaceae</taxon>
        <taxon>Propioniciclava</taxon>
    </lineage>
</organism>
<dbReference type="InterPro" id="IPR036291">
    <property type="entry name" value="NAD(P)-bd_dom_sf"/>
</dbReference>
<proteinExistence type="predicted"/>
<dbReference type="PANTHER" id="PTHR43818:SF11">
    <property type="entry name" value="BCDNA.GH03377"/>
    <property type="match status" value="1"/>
</dbReference>
<dbReference type="Gene3D" id="3.30.360.10">
    <property type="entry name" value="Dihydrodipicolinate Reductase, domain 2"/>
    <property type="match status" value="1"/>
</dbReference>
<comment type="caution">
    <text evidence="4">The sequence shown here is derived from an EMBL/GenBank/DDBJ whole genome shotgun (WGS) entry which is preliminary data.</text>
</comment>
<dbReference type="InterPro" id="IPR050463">
    <property type="entry name" value="Gfo/Idh/MocA_oxidrdct_glycsds"/>
</dbReference>
<dbReference type="EMBL" id="PPCV01000011">
    <property type="protein sequence ID" value="RXW31244.1"/>
    <property type="molecule type" value="Genomic_DNA"/>
</dbReference>
<reference evidence="4 5" key="1">
    <citation type="submission" date="2018-01" db="EMBL/GenBank/DDBJ databases">
        <title>Lactibacter flavus gen. nov., sp. nov., a novel bacterium of the family Propionibacteriaceae isolated from raw milk and dairy products.</title>
        <authorList>
            <person name="Wenning M."/>
            <person name="Breitenwieser F."/>
            <person name="Huptas C."/>
            <person name="von Neubeck M."/>
            <person name="Busse H.-J."/>
            <person name="Scherer S."/>
        </authorList>
    </citation>
    <scope>NUCLEOTIDE SEQUENCE [LARGE SCALE GENOMIC DNA]</scope>
    <source>
        <strain evidence="4 5">VG341</strain>
    </source>
</reference>
<evidence type="ECO:0000313" key="5">
    <source>
        <dbReference type="Proteomes" id="UP000290624"/>
    </source>
</evidence>
<keyword evidence="1" id="KW-0560">Oxidoreductase</keyword>
<evidence type="ECO:0000256" key="1">
    <source>
        <dbReference type="ARBA" id="ARBA00023002"/>
    </source>
</evidence>
<dbReference type="Pfam" id="PF22725">
    <property type="entry name" value="GFO_IDH_MocA_C3"/>
    <property type="match status" value="1"/>
</dbReference>
<dbReference type="SUPFAM" id="SSF55347">
    <property type="entry name" value="Glyceraldehyde-3-phosphate dehydrogenase-like, C-terminal domain"/>
    <property type="match status" value="1"/>
</dbReference>
<dbReference type="InterPro" id="IPR000683">
    <property type="entry name" value="Gfo/Idh/MocA-like_OxRdtase_N"/>
</dbReference>
<dbReference type="Pfam" id="PF01408">
    <property type="entry name" value="GFO_IDH_MocA"/>
    <property type="match status" value="1"/>
</dbReference>
<protein>
    <submittedName>
        <fullName evidence="4">Gfo/Idh/MocA family oxidoreductase</fullName>
    </submittedName>
</protein>
<dbReference type="AlphaFoldDB" id="A0A4Q2EG23"/>
<evidence type="ECO:0000313" key="4">
    <source>
        <dbReference type="EMBL" id="RXW31244.1"/>
    </source>
</evidence>
<feature type="domain" description="GFO/IDH/MocA-like oxidoreductase" evidence="3">
    <location>
        <begin position="143"/>
        <end position="272"/>
    </location>
</feature>
<dbReference type="PANTHER" id="PTHR43818">
    <property type="entry name" value="BCDNA.GH03377"/>
    <property type="match status" value="1"/>
</dbReference>
<name>A0A4Q2EG23_9ACTN</name>
<dbReference type="Gene3D" id="3.40.50.720">
    <property type="entry name" value="NAD(P)-binding Rossmann-like Domain"/>
    <property type="match status" value="1"/>
</dbReference>
<evidence type="ECO:0000259" key="3">
    <source>
        <dbReference type="Pfam" id="PF22725"/>
    </source>
</evidence>
<accession>A0A4Q2EG23</accession>
<dbReference type="InterPro" id="IPR055170">
    <property type="entry name" value="GFO_IDH_MocA-like_dom"/>
</dbReference>
<feature type="domain" description="Gfo/Idh/MocA-like oxidoreductase N-terminal" evidence="2">
    <location>
        <begin position="23"/>
        <end position="134"/>
    </location>
</feature>
<dbReference type="GO" id="GO:0016491">
    <property type="term" value="F:oxidoreductase activity"/>
    <property type="evidence" value="ECO:0007669"/>
    <property type="project" value="UniProtKB-KW"/>
</dbReference>
<keyword evidence="5" id="KW-1185">Reference proteome</keyword>
<gene>
    <name evidence="4" type="ORF">C1706_13090</name>
</gene>
<evidence type="ECO:0000259" key="2">
    <source>
        <dbReference type="Pfam" id="PF01408"/>
    </source>
</evidence>
<dbReference type="Proteomes" id="UP000290624">
    <property type="component" value="Unassembled WGS sequence"/>
</dbReference>
<dbReference type="GO" id="GO:0000166">
    <property type="term" value="F:nucleotide binding"/>
    <property type="evidence" value="ECO:0007669"/>
    <property type="project" value="InterPro"/>
</dbReference>